<accession>A0ABY7Z256</accession>
<gene>
    <name evidence="1" type="ORF">PSQ90_07660</name>
</gene>
<evidence type="ECO:0000313" key="2">
    <source>
        <dbReference type="Proteomes" id="UP001222118"/>
    </source>
</evidence>
<keyword evidence="2" id="KW-1185">Reference proteome</keyword>
<dbReference type="Proteomes" id="UP001222118">
    <property type="component" value="Chromosome"/>
</dbReference>
<reference evidence="1 2" key="1">
    <citation type="submission" date="2023-02" db="EMBL/GenBank/DDBJ databases">
        <title>Devosia chondri sp. nov., isolated from the phycosphere of marine algae.</title>
        <authorList>
            <person name="Kim J.M."/>
            <person name="Lee J.K."/>
            <person name="Choi B.J."/>
            <person name="Bayburt H."/>
            <person name="Jeon C.O."/>
        </authorList>
    </citation>
    <scope>NUCLEOTIDE SEQUENCE [LARGE SCALE GENOMIC DNA]</scope>
    <source>
        <strain evidence="1 2">G2-5</strain>
    </source>
</reference>
<protein>
    <recommendedName>
        <fullName evidence="3">Polysaccharide pyruvyl transferase domain-containing protein</fullName>
    </recommendedName>
</protein>
<evidence type="ECO:0008006" key="3">
    <source>
        <dbReference type="Google" id="ProtNLM"/>
    </source>
</evidence>
<sequence length="304" mass="33783">MRDVFIVGSQYWAGYLAAQLSARGYGADQVAHRPLQMCRIFFQPSRNVLVVGLGGDLTFKKFMIWAVVTLHWVLHRRDGGIILYWIGGDVVAAKHGSSRSLRQLWAFTRARHIAGAPWFVDELRALGVNASPVLFPYNTSIAASMRSSSVRENDQTTVCCYLLPSTWESQYGARLMRLASLLPDTSWTIMGMTQEQVPVNEVVPDNVEFLGWVGNPLEILAANDVYVRLVSHDAYSGMVRDAQAMAKTVLYNMPVQGVVDTTGMDDKAIATFIRNHSCETNQRSEGMSLPPFHDQIQVLAEAVG</sequence>
<dbReference type="EMBL" id="CP118247">
    <property type="protein sequence ID" value="WDR07285.1"/>
    <property type="molecule type" value="Genomic_DNA"/>
</dbReference>
<dbReference type="SUPFAM" id="SSF53756">
    <property type="entry name" value="UDP-Glycosyltransferase/glycogen phosphorylase"/>
    <property type="match status" value="1"/>
</dbReference>
<evidence type="ECO:0000313" key="1">
    <source>
        <dbReference type="EMBL" id="WDR07285.1"/>
    </source>
</evidence>
<organism evidence="1 2">
    <name type="scientific">Devosia rhodophyticola</name>
    <dbReference type="NCBI Taxonomy" id="3026423"/>
    <lineage>
        <taxon>Bacteria</taxon>
        <taxon>Pseudomonadati</taxon>
        <taxon>Pseudomonadota</taxon>
        <taxon>Alphaproteobacteria</taxon>
        <taxon>Hyphomicrobiales</taxon>
        <taxon>Devosiaceae</taxon>
        <taxon>Devosia</taxon>
    </lineage>
</organism>
<name>A0ABY7Z256_9HYPH</name>
<dbReference type="RefSeq" id="WP_282212798.1">
    <property type="nucleotide sequence ID" value="NZ_CP118247.1"/>
</dbReference>
<proteinExistence type="predicted"/>